<evidence type="ECO:0000313" key="6">
    <source>
        <dbReference type="EMBL" id="OGY41068.1"/>
    </source>
</evidence>
<accession>A0A1G1XM33</accession>
<gene>
    <name evidence="6" type="ORF">A2Y82_01510</name>
</gene>
<keyword evidence="4 5" id="KW-0472">Membrane</keyword>
<dbReference type="Pfam" id="PF02535">
    <property type="entry name" value="Zip"/>
    <property type="match status" value="1"/>
</dbReference>
<feature type="transmembrane region" description="Helical" evidence="5">
    <location>
        <begin position="164"/>
        <end position="184"/>
    </location>
</feature>
<feature type="transmembrane region" description="Helical" evidence="5">
    <location>
        <begin position="6"/>
        <end position="26"/>
    </location>
</feature>
<organism evidence="6 7">
    <name type="scientific">Candidatus Buchananbacteria bacterium RBG_13_36_9</name>
    <dbReference type="NCBI Taxonomy" id="1797530"/>
    <lineage>
        <taxon>Bacteria</taxon>
        <taxon>Candidatus Buchananiibacteriota</taxon>
    </lineage>
</organism>
<sequence>MIFLEIIIATFLITLCVWIAVLLMFFKKETLDRITIFLVSLSAGALMGGAFLHLLPEASREMDIDKLCLLVLVAFIFFFLLEKLLFWRHCHKENCPIHTFGYMNLVGDSLHNFIDGLIIVSAFLIDYKLGFATTLAIALHEIPQEIGDFGVLIHAGFQKKKALIINYIVALTVVLGGIVGYFISFSLHNVIPYLLPFAAGGFIYIAASDLMPEIRKEINLKKSMISFLIFILGIVLMFLVKLI</sequence>
<feature type="transmembrane region" description="Helical" evidence="5">
    <location>
        <begin position="33"/>
        <end position="55"/>
    </location>
</feature>
<dbReference type="PANTHER" id="PTHR16950:SF16">
    <property type="entry name" value="ZINC TRANSPORTER ZIP13"/>
    <property type="match status" value="1"/>
</dbReference>
<evidence type="ECO:0000256" key="5">
    <source>
        <dbReference type="SAM" id="Phobius"/>
    </source>
</evidence>
<comment type="caution">
    <text evidence="6">The sequence shown here is derived from an EMBL/GenBank/DDBJ whole genome shotgun (WGS) entry which is preliminary data.</text>
</comment>
<dbReference type="GO" id="GO:0016020">
    <property type="term" value="C:membrane"/>
    <property type="evidence" value="ECO:0007669"/>
    <property type="project" value="UniProtKB-SubCell"/>
</dbReference>
<dbReference type="Proteomes" id="UP000176498">
    <property type="component" value="Unassembled WGS sequence"/>
</dbReference>
<name>A0A1G1XM33_9BACT</name>
<evidence type="ECO:0008006" key="8">
    <source>
        <dbReference type="Google" id="ProtNLM"/>
    </source>
</evidence>
<evidence type="ECO:0000256" key="2">
    <source>
        <dbReference type="ARBA" id="ARBA00022692"/>
    </source>
</evidence>
<feature type="transmembrane region" description="Helical" evidence="5">
    <location>
        <begin position="190"/>
        <end position="211"/>
    </location>
</feature>
<evidence type="ECO:0000313" key="7">
    <source>
        <dbReference type="Proteomes" id="UP000176498"/>
    </source>
</evidence>
<evidence type="ECO:0000256" key="4">
    <source>
        <dbReference type="ARBA" id="ARBA00023136"/>
    </source>
</evidence>
<dbReference type="PANTHER" id="PTHR16950">
    <property type="entry name" value="ZINC TRANSPORTER SLC39A7 HISTIDINE-RICH MEMBRANE PROTEIN KE4"/>
    <property type="match status" value="1"/>
</dbReference>
<proteinExistence type="predicted"/>
<dbReference type="EMBL" id="MHHZ01000022">
    <property type="protein sequence ID" value="OGY41068.1"/>
    <property type="molecule type" value="Genomic_DNA"/>
</dbReference>
<dbReference type="AlphaFoldDB" id="A0A1G1XM33"/>
<dbReference type="GO" id="GO:0046873">
    <property type="term" value="F:metal ion transmembrane transporter activity"/>
    <property type="evidence" value="ECO:0007669"/>
    <property type="project" value="InterPro"/>
</dbReference>
<dbReference type="InterPro" id="IPR003689">
    <property type="entry name" value="ZIP"/>
</dbReference>
<comment type="subcellular location">
    <subcellularLocation>
        <location evidence="1">Membrane</location>
        <topology evidence="1">Multi-pass membrane protein</topology>
    </subcellularLocation>
</comment>
<keyword evidence="2 5" id="KW-0812">Transmembrane</keyword>
<protein>
    <recommendedName>
        <fullName evidence="8">ZIP family metal transporter</fullName>
    </recommendedName>
</protein>
<keyword evidence="3 5" id="KW-1133">Transmembrane helix</keyword>
<evidence type="ECO:0000256" key="3">
    <source>
        <dbReference type="ARBA" id="ARBA00022989"/>
    </source>
</evidence>
<reference evidence="6 7" key="1">
    <citation type="journal article" date="2016" name="Nat. Commun.">
        <title>Thousands of microbial genomes shed light on interconnected biogeochemical processes in an aquifer system.</title>
        <authorList>
            <person name="Anantharaman K."/>
            <person name="Brown C.T."/>
            <person name="Hug L.A."/>
            <person name="Sharon I."/>
            <person name="Castelle C.J."/>
            <person name="Probst A.J."/>
            <person name="Thomas B.C."/>
            <person name="Singh A."/>
            <person name="Wilkins M.J."/>
            <person name="Karaoz U."/>
            <person name="Brodie E.L."/>
            <person name="Williams K.H."/>
            <person name="Hubbard S.S."/>
            <person name="Banfield J.F."/>
        </authorList>
    </citation>
    <scope>NUCLEOTIDE SEQUENCE [LARGE SCALE GENOMIC DNA]</scope>
</reference>
<evidence type="ECO:0000256" key="1">
    <source>
        <dbReference type="ARBA" id="ARBA00004141"/>
    </source>
</evidence>
<feature type="transmembrane region" description="Helical" evidence="5">
    <location>
        <begin position="67"/>
        <end position="86"/>
    </location>
</feature>
<feature type="transmembrane region" description="Helical" evidence="5">
    <location>
        <begin position="223"/>
        <end position="240"/>
    </location>
</feature>